<dbReference type="AlphaFoldDB" id="A0A8J2U509"/>
<evidence type="ECO:0000313" key="2">
    <source>
        <dbReference type="Proteomes" id="UP000619743"/>
    </source>
</evidence>
<gene>
    <name evidence="1" type="ORF">GCM10011369_18580</name>
</gene>
<dbReference type="EMBL" id="BMDX01000008">
    <property type="protein sequence ID" value="GGA76958.1"/>
    <property type="molecule type" value="Genomic_DNA"/>
</dbReference>
<protein>
    <submittedName>
        <fullName evidence="1">Uncharacterized protein</fullName>
    </submittedName>
</protein>
<name>A0A8J2U509_9GAMM</name>
<dbReference type="RefSeq" id="WP_158100544.1">
    <property type="nucleotide sequence ID" value="NZ_BMDX01000008.1"/>
</dbReference>
<sequence length="53" mass="6503">MSEKLQLFEKAHTFIEHIFPEEHKWFKEKIERGVNKAKDIEHCFKQCCVNLKR</sequence>
<evidence type="ECO:0000313" key="1">
    <source>
        <dbReference type="EMBL" id="GGA76958.1"/>
    </source>
</evidence>
<keyword evidence="2" id="KW-1185">Reference proteome</keyword>
<accession>A0A8J2U509</accession>
<organism evidence="1 2">
    <name type="scientific">Neiella marina</name>
    <dbReference type="NCBI Taxonomy" id="508461"/>
    <lineage>
        <taxon>Bacteria</taxon>
        <taxon>Pseudomonadati</taxon>
        <taxon>Pseudomonadota</taxon>
        <taxon>Gammaproteobacteria</taxon>
        <taxon>Alteromonadales</taxon>
        <taxon>Echinimonadaceae</taxon>
        <taxon>Neiella</taxon>
    </lineage>
</organism>
<comment type="caution">
    <text evidence="1">The sequence shown here is derived from an EMBL/GenBank/DDBJ whole genome shotgun (WGS) entry which is preliminary data.</text>
</comment>
<proteinExistence type="predicted"/>
<dbReference type="OrthoDB" id="9796032at2"/>
<reference evidence="2" key="1">
    <citation type="journal article" date="2019" name="Int. J. Syst. Evol. Microbiol.">
        <title>The Global Catalogue of Microorganisms (GCM) 10K type strain sequencing project: providing services to taxonomists for standard genome sequencing and annotation.</title>
        <authorList>
            <consortium name="The Broad Institute Genomics Platform"/>
            <consortium name="The Broad Institute Genome Sequencing Center for Infectious Disease"/>
            <person name="Wu L."/>
            <person name="Ma J."/>
        </authorList>
    </citation>
    <scope>NUCLEOTIDE SEQUENCE [LARGE SCALE GENOMIC DNA]</scope>
    <source>
        <strain evidence="2">CGMCC 1.10130</strain>
    </source>
</reference>
<dbReference type="Proteomes" id="UP000619743">
    <property type="component" value="Unassembled WGS sequence"/>
</dbReference>